<name>A0A2H3BMC4_9AGAR</name>
<dbReference type="AlphaFoldDB" id="A0A2H3BMC4"/>
<dbReference type="EMBL" id="KZ293422">
    <property type="protein sequence ID" value="PBK72051.1"/>
    <property type="molecule type" value="Genomic_DNA"/>
</dbReference>
<reference evidence="2" key="1">
    <citation type="journal article" date="2017" name="Nat. Ecol. Evol.">
        <title>Genome expansion and lineage-specific genetic innovations in the forest pathogenic fungi Armillaria.</title>
        <authorList>
            <person name="Sipos G."/>
            <person name="Prasanna A.N."/>
            <person name="Walter M.C."/>
            <person name="O'Connor E."/>
            <person name="Balint B."/>
            <person name="Krizsan K."/>
            <person name="Kiss B."/>
            <person name="Hess J."/>
            <person name="Varga T."/>
            <person name="Slot J."/>
            <person name="Riley R."/>
            <person name="Boka B."/>
            <person name="Rigling D."/>
            <person name="Barry K."/>
            <person name="Lee J."/>
            <person name="Mihaltcheva S."/>
            <person name="LaButti K."/>
            <person name="Lipzen A."/>
            <person name="Waldron R."/>
            <person name="Moloney N.M."/>
            <person name="Sperisen C."/>
            <person name="Kredics L."/>
            <person name="Vagvoelgyi C."/>
            <person name="Patrignani A."/>
            <person name="Fitzpatrick D."/>
            <person name="Nagy I."/>
            <person name="Doyle S."/>
            <person name="Anderson J.B."/>
            <person name="Grigoriev I.V."/>
            <person name="Gueldener U."/>
            <person name="Muensterkoetter M."/>
            <person name="Nagy L.G."/>
        </authorList>
    </citation>
    <scope>NUCLEOTIDE SEQUENCE [LARGE SCALE GENOMIC DNA]</scope>
    <source>
        <strain evidence="2">28-4</strain>
    </source>
</reference>
<accession>A0A2H3BMC4</accession>
<gene>
    <name evidence="1" type="ORF">ARMSODRAFT_972744</name>
</gene>
<sequence>MSIRAMYGAWTRKESLGVTKERGNFSGFDSFWLSALRTITTVQQREFSVELSGFMGQLISTFTVLPPLPNQFSPTASSRVLTSCRALLCELCLRRKLPLVPNTLPVIATATTPMSNLSTTPLPRTLWSLAQAVALPVQNEESCDNISAIKTAAIVGESGYYRAGFAVDLVGQGASLA</sequence>
<proteinExistence type="predicted"/>
<evidence type="ECO:0000313" key="1">
    <source>
        <dbReference type="EMBL" id="PBK72051.1"/>
    </source>
</evidence>
<dbReference type="Proteomes" id="UP000218334">
    <property type="component" value="Unassembled WGS sequence"/>
</dbReference>
<evidence type="ECO:0000313" key="2">
    <source>
        <dbReference type="Proteomes" id="UP000218334"/>
    </source>
</evidence>
<protein>
    <submittedName>
        <fullName evidence="1">Uncharacterized protein</fullName>
    </submittedName>
</protein>
<keyword evidence="2" id="KW-1185">Reference proteome</keyword>
<organism evidence="1 2">
    <name type="scientific">Armillaria solidipes</name>
    <dbReference type="NCBI Taxonomy" id="1076256"/>
    <lineage>
        <taxon>Eukaryota</taxon>
        <taxon>Fungi</taxon>
        <taxon>Dikarya</taxon>
        <taxon>Basidiomycota</taxon>
        <taxon>Agaricomycotina</taxon>
        <taxon>Agaricomycetes</taxon>
        <taxon>Agaricomycetidae</taxon>
        <taxon>Agaricales</taxon>
        <taxon>Marasmiineae</taxon>
        <taxon>Physalacriaceae</taxon>
        <taxon>Armillaria</taxon>
    </lineage>
</organism>